<dbReference type="EMBL" id="BARU01040845">
    <property type="protein sequence ID" value="GAH82054.1"/>
    <property type="molecule type" value="Genomic_DNA"/>
</dbReference>
<evidence type="ECO:0000313" key="1">
    <source>
        <dbReference type="EMBL" id="GAH82054.1"/>
    </source>
</evidence>
<dbReference type="AlphaFoldDB" id="X1JUW7"/>
<reference evidence="1" key="1">
    <citation type="journal article" date="2014" name="Front. Microbiol.">
        <title>High frequency of phylogenetically diverse reductive dehalogenase-homologous genes in deep subseafloor sedimentary metagenomes.</title>
        <authorList>
            <person name="Kawai M."/>
            <person name="Futagami T."/>
            <person name="Toyoda A."/>
            <person name="Takaki Y."/>
            <person name="Nishi S."/>
            <person name="Hori S."/>
            <person name="Arai W."/>
            <person name="Tsubouchi T."/>
            <person name="Morono Y."/>
            <person name="Uchiyama I."/>
            <person name="Ito T."/>
            <person name="Fujiyama A."/>
            <person name="Inagaki F."/>
            <person name="Takami H."/>
        </authorList>
    </citation>
    <scope>NUCLEOTIDE SEQUENCE</scope>
    <source>
        <strain evidence="1">Expedition CK06-06</strain>
    </source>
</reference>
<protein>
    <submittedName>
        <fullName evidence="1">Uncharacterized protein</fullName>
    </submittedName>
</protein>
<organism evidence="1">
    <name type="scientific">marine sediment metagenome</name>
    <dbReference type="NCBI Taxonomy" id="412755"/>
    <lineage>
        <taxon>unclassified sequences</taxon>
        <taxon>metagenomes</taxon>
        <taxon>ecological metagenomes</taxon>
    </lineage>
</organism>
<sequence>MQTRRLIAAFLLGVGLCFVPALGHGEEMDIDQLRKELAEDKVSRMRVILLEAKVDYMMTAPTTFLRIDVSSVTINESFSPSFV</sequence>
<gene>
    <name evidence="1" type="ORF">S03H2_63090</name>
</gene>
<proteinExistence type="predicted"/>
<name>X1JUW7_9ZZZZ</name>
<comment type="caution">
    <text evidence="1">The sequence shown here is derived from an EMBL/GenBank/DDBJ whole genome shotgun (WGS) entry which is preliminary data.</text>
</comment>
<accession>X1JUW7</accession>